<dbReference type="InterPro" id="IPR002942">
    <property type="entry name" value="S4_RNA-bd"/>
</dbReference>
<feature type="coiled-coil region" evidence="9">
    <location>
        <begin position="27"/>
        <end position="111"/>
    </location>
</feature>
<dbReference type="Pfam" id="PF09755">
    <property type="entry name" value="DUF2046"/>
    <property type="match status" value="1"/>
</dbReference>
<dbReference type="SMART" id="SM00739">
    <property type="entry name" value="KOW"/>
    <property type="match status" value="1"/>
</dbReference>
<keyword evidence="2 8" id="KW-0699">rRNA-binding</keyword>
<keyword evidence="14" id="KW-1185">Reference proteome</keyword>
<dbReference type="FunFam" id="3.10.290.10:FF:000051">
    <property type="entry name" value="40S ribosomal protein S4, X isoform"/>
    <property type="match status" value="1"/>
</dbReference>
<dbReference type="Gene3D" id="3.10.290.10">
    <property type="entry name" value="RNA-binding S4 domain"/>
    <property type="match status" value="1"/>
</dbReference>
<dbReference type="Gene3D" id="2.30.30.30">
    <property type="match status" value="1"/>
</dbReference>
<dbReference type="FunFam" id="2.40.50.740:FF:000001">
    <property type="entry name" value="40S ribosomal protein S4"/>
    <property type="match status" value="1"/>
</dbReference>
<keyword evidence="5" id="KW-0687">Ribonucleoprotein</keyword>
<dbReference type="InterPro" id="IPR005824">
    <property type="entry name" value="KOW"/>
</dbReference>
<feature type="domain" description="RNA-binding S4" evidence="11">
    <location>
        <begin position="433"/>
        <end position="497"/>
    </location>
</feature>
<feature type="region of interest" description="Disordered" evidence="10">
    <location>
        <begin position="1"/>
        <end position="24"/>
    </location>
</feature>
<dbReference type="GO" id="GO:1990904">
    <property type="term" value="C:ribonucleoprotein complex"/>
    <property type="evidence" value="ECO:0007669"/>
    <property type="project" value="UniProtKB-KW"/>
</dbReference>
<organism evidence="13 14">
    <name type="scientific">Tenebrio molitor</name>
    <name type="common">Yellow mealworm beetle</name>
    <dbReference type="NCBI Taxonomy" id="7067"/>
    <lineage>
        <taxon>Eukaryota</taxon>
        <taxon>Metazoa</taxon>
        <taxon>Ecdysozoa</taxon>
        <taxon>Arthropoda</taxon>
        <taxon>Hexapoda</taxon>
        <taxon>Insecta</taxon>
        <taxon>Pterygota</taxon>
        <taxon>Neoptera</taxon>
        <taxon>Endopterygota</taxon>
        <taxon>Coleoptera</taxon>
        <taxon>Polyphaga</taxon>
        <taxon>Cucujiformia</taxon>
        <taxon>Tenebrionidae</taxon>
        <taxon>Tenebrio</taxon>
    </lineage>
</organism>
<feature type="coiled-coil region" evidence="9">
    <location>
        <begin position="135"/>
        <end position="183"/>
    </location>
</feature>
<dbReference type="HAMAP" id="MF_00485">
    <property type="entry name" value="Ribosomal_eS4"/>
    <property type="match status" value="1"/>
</dbReference>
<dbReference type="GO" id="GO:0005840">
    <property type="term" value="C:ribosome"/>
    <property type="evidence" value="ECO:0007669"/>
    <property type="project" value="UniProtKB-KW"/>
</dbReference>
<dbReference type="FunFam" id="2.30.30.30:FF:000005">
    <property type="entry name" value="40S ribosomal protein S4"/>
    <property type="match status" value="1"/>
</dbReference>
<evidence type="ECO:0000256" key="1">
    <source>
        <dbReference type="ARBA" id="ARBA00007500"/>
    </source>
</evidence>
<dbReference type="GO" id="GO:0003735">
    <property type="term" value="F:structural constituent of ribosome"/>
    <property type="evidence" value="ECO:0007669"/>
    <property type="project" value="InterPro"/>
</dbReference>
<feature type="compositionally biased region" description="Low complexity" evidence="10">
    <location>
        <begin position="1"/>
        <end position="12"/>
    </location>
</feature>
<dbReference type="PROSITE" id="PS50889">
    <property type="entry name" value="S4"/>
    <property type="match status" value="1"/>
</dbReference>
<dbReference type="Pfam" id="PF08071">
    <property type="entry name" value="RS4NT"/>
    <property type="match status" value="1"/>
</dbReference>
<sequence>MADSASESDSSSIDGGPIMMPPSPITREQLQKRIESLQQQNRVLKVELETYKLRVKALQEENRGLRQASVIIQAKAEQEEEFISNTLLKKIQALKKEKESLAHHYEREEECLTNDLSRKLTQLRQEKCRLEQTLEQEQECLVNRLMRKIEKLEAETLAKQSNLEQLRREKVELENTLEQEQEALVNKLWKRMDKLEAEKRMLQIKLDQPVSDPASPRDINNGDTATNLSAHIQTLRSEVARLRQTLAISQQEHTQKMQRYAQEERNIKEENLRLQRKLQLEVERREALCRHLSESESSLEMEEERHYNEQVLGARQHTVSPVPYNPSPSQSRPLSPGLSSMQAPSPRDSLIDRAALRLLLTDELAKDSSSRRSQHHNQLVPWILLSLKNKIKARGPKKHLKRLNAPKAWMLDKLGGVFAPRPSTGPHKLRESLPLVIFLRNRLKYALTNSEVTKIVMQRLIKVDGKVRTDPNYPAGFMDVITIEKTGEFFRLIYDVKGRFTIHRITGEEAKYKLCKVKKVQTGPKGIPFLVTRDGRTIRYPDPMIKVNDTIQLEIATSKILDFIKFESGNLCMITGGRNLGRVGTVVSRERHPGSFDIVHIKDANGHTFATRLNNVFIIGKGSKPYVSLPRGKGVKLSIAEERDKRLAAKTQ</sequence>
<dbReference type="GO" id="GO:0006412">
    <property type="term" value="P:translation"/>
    <property type="evidence" value="ECO:0007669"/>
    <property type="project" value="InterPro"/>
</dbReference>
<accession>A0A8J6LA21</accession>
<comment type="caution">
    <text evidence="13">The sequence shown here is derived from an EMBL/GenBank/DDBJ whole genome shotgun (WGS) entry which is preliminary data.</text>
</comment>
<feature type="domain" description="KOW" evidence="12">
    <location>
        <begin position="565"/>
        <end position="592"/>
    </location>
</feature>
<dbReference type="AlphaFoldDB" id="A0A8J6LA21"/>
<dbReference type="GO" id="GO:0019843">
    <property type="term" value="F:rRNA binding"/>
    <property type="evidence" value="ECO:0007669"/>
    <property type="project" value="UniProtKB-KW"/>
</dbReference>
<evidence type="ECO:0000256" key="10">
    <source>
        <dbReference type="SAM" id="MobiDB-lite"/>
    </source>
</evidence>
<evidence type="ECO:0000256" key="4">
    <source>
        <dbReference type="ARBA" id="ARBA00022980"/>
    </source>
</evidence>
<dbReference type="Pfam" id="PF00900">
    <property type="entry name" value="Ribosomal_S4e"/>
    <property type="match status" value="1"/>
</dbReference>
<dbReference type="Pfam" id="PF01479">
    <property type="entry name" value="S4"/>
    <property type="match status" value="1"/>
</dbReference>
<evidence type="ECO:0000256" key="8">
    <source>
        <dbReference type="PROSITE-ProRule" id="PRU00182"/>
    </source>
</evidence>
<dbReference type="InterPro" id="IPR038237">
    <property type="entry name" value="Ribosomal_eS4_central_sf"/>
</dbReference>
<dbReference type="Pfam" id="PF00467">
    <property type="entry name" value="KOW"/>
    <property type="match status" value="1"/>
</dbReference>
<evidence type="ECO:0000259" key="12">
    <source>
        <dbReference type="SMART" id="SM00739"/>
    </source>
</evidence>
<dbReference type="PROSITE" id="PS00528">
    <property type="entry name" value="RIBOSOMAL_S4E"/>
    <property type="match status" value="1"/>
</dbReference>
<dbReference type="Pfam" id="PF16121">
    <property type="entry name" value="40S_S4_C"/>
    <property type="match status" value="1"/>
</dbReference>
<evidence type="ECO:0000256" key="9">
    <source>
        <dbReference type="SAM" id="Coils"/>
    </source>
</evidence>
<dbReference type="PANTHER" id="PTHR15276:SF0">
    <property type="entry name" value="COILED-COIL DOMAIN-CONTAINING PROTEIN 6"/>
    <property type="match status" value="1"/>
</dbReference>
<dbReference type="InterPro" id="IPR041982">
    <property type="entry name" value="Ribosomal_eS4_KOW"/>
</dbReference>
<dbReference type="InterPro" id="IPR014722">
    <property type="entry name" value="Rib_uL2_dom2"/>
</dbReference>
<evidence type="ECO:0000256" key="7">
    <source>
        <dbReference type="ARBA" id="ARBA00035402"/>
    </source>
</evidence>
<name>A0A8J6LA21_TENMO</name>
<proteinExistence type="inferred from homology"/>
<dbReference type="InterPro" id="IPR036986">
    <property type="entry name" value="S4_RNA-bd_sf"/>
</dbReference>
<keyword evidence="3 8" id="KW-0694">RNA-binding</keyword>
<feature type="compositionally biased region" description="Polar residues" evidence="10">
    <location>
        <begin position="327"/>
        <end position="343"/>
    </location>
</feature>
<dbReference type="EMBL" id="JABDTM020025908">
    <property type="protein sequence ID" value="KAH0812617.1"/>
    <property type="molecule type" value="Genomic_DNA"/>
</dbReference>
<dbReference type="Proteomes" id="UP000719412">
    <property type="component" value="Unassembled WGS sequence"/>
</dbReference>
<keyword evidence="4" id="KW-0689">Ribosomal protein</keyword>
<reference evidence="13" key="1">
    <citation type="journal article" date="2020" name="J Insects Food Feed">
        <title>The yellow mealworm (Tenebrio molitor) genome: a resource for the emerging insects as food and feed industry.</title>
        <authorList>
            <person name="Eriksson T."/>
            <person name="Andere A."/>
            <person name="Kelstrup H."/>
            <person name="Emery V."/>
            <person name="Picard C."/>
        </authorList>
    </citation>
    <scope>NUCLEOTIDE SEQUENCE</scope>
    <source>
        <strain evidence="13">Stoneville</strain>
        <tissue evidence="13">Whole head</tissue>
    </source>
</reference>
<evidence type="ECO:0000256" key="3">
    <source>
        <dbReference type="ARBA" id="ARBA00022884"/>
    </source>
</evidence>
<comment type="similarity">
    <text evidence="1">Belongs to the eukaryotic ribosomal protein eS4 family.</text>
</comment>
<dbReference type="InterPro" id="IPR032277">
    <property type="entry name" value="Ribosomal_eS4_C"/>
</dbReference>
<dbReference type="InterPro" id="IPR018199">
    <property type="entry name" value="Ribosomal_eS4_N_CS"/>
</dbReference>
<evidence type="ECO:0000256" key="6">
    <source>
        <dbReference type="ARBA" id="ARBA00035272"/>
    </source>
</evidence>
<dbReference type="PANTHER" id="PTHR15276">
    <property type="entry name" value="H4 D10S170 PROTEIN-RELATED"/>
    <property type="match status" value="1"/>
</dbReference>
<dbReference type="CDD" id="cd00165">
    <property type="entry name" value="S4"/>
    <property type="match status" value="1"/>
</dbReference>
<feature type="region of interest" description="Disordered" evidence="10">
    <location>
        <begin position="318"/>
        <end position="346"/>
    </location>
</feature>
<evidence type="ECO:0000259" key="11">
    <source>
        <dbReference type="SMART" id="SM00363"/>
    </source>
</evidence>
<evidence type="ECO:0000313" key="14">
    <source>
        <dbReference type="Proteomes" id="UP000719412"/>
    </source>
</evidence>
<protein>
    <recommendedName>
        <fullName evidence="6">Small ribosomal subunit protein eS4</fullName>
    </recommendedName>
    <alternativeName>
        <fullName evidence="7">40S ribosomal protein S4</fullName>
    </alternativeName>
</protein>
<gene>
    <name evidence="13" type="ORF">GEV33_010174</name>
</gene>
<dbReference type="SUPFAM" id="SSF55174">
    <property type="entry name" value="Alpha-L RNA-binding motif"/>
    <property type="match status" value="1"/>
</dbReference>
<evidence type="ECO:0000256" key="2">
    <source>
        <dbReference type="ARBA" id="ARBA00022730"/>
    </source>
</evidence>
<dbReference type="SMART" id="SM00363">
    <property type="entry name" value="S4"/>
    <property type="match status" value="1"/>
</dbReference>
<dbReference type="Gene3D" id="2.40.50.740">
    <property type="match status" value="1"/>
</dbReference>
<feature type="coiled-coil region" evidence="9">
    <location>
        <begin position="225"/>
        <end position="280"/>
    </location>
</feature>
<dbReference type="CDD" id="cd06087">
    <property type="entry name" value="KOW_RPS4"/>
    <property type="match status" value="1"/>
</dbReference>
<dbReference type="InterPro" id="IPR013843">
    <property type="entry name" value="Ribosomal_eS4_N"/>
</dbReference>
<evidence type="ECO:0000313" key="13">
    <source>
        <dbReference type="EMBL" id="KAH0812617.1"/>
    </source>
</evidence>
<evidence type="ECO:0000256" key="5">
    <source>
        <dbReference type="ARBA" id="ARBA00023274"/>
    </source>
</evidence>
<keyword evidence="9" id="KW-0175">Coiled coil</keyword>
<dbReference type="InterPro" id="IPR000876">
    <property type="entry name" value="Ribosomal_eS4"/>
</dbReference>
<dbReference type="InterPro" id="IPR013845">
    <property type="entry name" value="Ribosomal_eS4_central_region"/>
</dbReference>
<reference evidence="13" key="2">
    <citation type="submission" date="2021-08" db="EMBL/GenBank/DDBJ databases">
        <authorList>
            <person name="Eriksson T."/>
        </authorList>
    </citation>
    <scope>NUCLEOTIDE SEQUENCE</scope>
    <source>
        <strain evidence="13">Stoneville</strain>
        <tissue evidence="13">Whole head</tissue>
    </source>
</reference>
<dbReference type="InterPro" id="IPR019152">
    <property type="entry name" value="DUF2046"/>
</dbReference>